<keyword evidence="3" id="KW-1185">Reference proteome</keyword>
<gene>
    <name evidence="2" type="ORF">EIP91_011249</name>
</gene>
<dbReference type="SMART" id="SM00382">
    <property type="entry name" value="AAA"/>
    <property type="match status" value="1"/>
</dbReference>
<dbReference type="PANTHER" id="PTHR46411:SF3">
    <property type="entry name" value="AAA+ ATPASE DOMAIN-CONTAINING PROTEIN"/>
    <property type="match status" value="1"/>
</dbReference>
<evidence type="ECO:0000259" key="1">
    <source>
        <dbReference type="SMART" id="SM00382"/>
    </source>
</evidence>
<reference evidence="2 3" key="1">
    <citation type="submission" date="2018-11" db="EMBL/GenBank/DDBJ databases">
        <title>Genome assembly of Steccherinum ochraceum LE-BIN_3174, the white-rot fungus of the Steccherinaceae family (The Residual Polyporoid clade, Polyporales, Basidiomycota).</title>
        <authorList>
            <person name="Fedorova T.V."/>
            <person name="Glazunova O.A."/>
            <person name="Landesman E.O."/>
            <person name="Moiseenko K.V."/>
            <person name="Psurtseva N.V."/>
            <person name="Savinova O.S."/>
            <person name="Shakhova N.V."/>
            <person name="Tyazhelova T.V."/>
            <person name="Vasina D.V."/>
        </authorList>
    </citation>
    <scope>NUCLEOTIDE SEQUENCE [LARGE SCALE GENOMIC DNA]</scope>
    <source>
        <strain evidence="2 3">LE-BIN_3174</strain>
    </source>
</reference>
<dbReference type="InterPro" id="IPR054289">
    <property type="entry name" value="DUF7025"/>
</dbReference>
<protein>
    <recommendedName>
        <fullName evidence="1">AAA+ ATPase domain-containing protein</fullName>
    </recommendedName>
</protein>
<proteinExistence type="predicted"/>
<evidence type="ECO:0000313" key="3">
    <source>
        <dbReference type="Proteomes" id="UP000292702"/>
    </source>
</evidence>
<dbReference type="SUPFAM" id="SSF52540">
    <property type="entry name" value="P-loop containing nucleoside triphosphate hydrolases"/>
    <property type="match status" value="1"/>
</dbReference>
<name>A0A4R0RMM5_9APHY</name>
<dbReference type="GO" id="GO:0005524">
    <property type="term" value="F:ATP binding"/>
    <property type="evidence" value="ECO:0007669"/>
    <property type="project" value="InterPro"/>
</dbReference>
<dbReference type="Pfam" id="PF22942">
    <property type="entry name" value="DUF7025"/>
    <property type="match status" value="1"/>
</dbReference>
<dbReference type="STRING" id="92696.A0A4R0RMM5"/>
<dbReference type="Gene3D" id="3.40.50.300">
    <property type="entry name" value="P-loop containing nucleotide triphosphate hydrolases"/>
    <property type="match status" value="1"/>
</dbReference>
<dbReference type="OrthoDB" id="10042665at2759"/>
<evidence type="ECO:0000313" key="2">
    <source>
        <dbReference type="EMBL" id="TCD68283.1"/>
    </source>
</evidence>
<dbReference type="InterPro" id="IPR003593">
    <property type="entry name" value="AAA+_ATPase"/>
</dbReference>
<dbReference type="GO" id="GO:0016887">
    <property type="term" value="F:ATP hydrolysis activity"/>
    <property type="evidence" value="ECO:0007669"/>
    <property type="project" value="InterPro"/>
</dbReference>
<feature type="domain" description="AAA+ ATPase" evidence="1">
    <location>
        <begin position="541"/>
        <end position="665"/>
    </location>
</feature>
<dbReference type="EMBL" id="RWJN01000071">
    <property type="protein sequence ID" value="TCD68283.1"/>
    <property type="molecule type" value="Genomic_DNA"/>
</dbReference>
<dbReference type="Pfam" id="PF00004">
    <property type="entry name" value="AAA"/>
    <property type="match status" value="1"/>
</dbReference>
<dbReference type="Proteomes" id="UP000292702">
    <property type="component" value="Unassembled WGS sequence"/>
</dbReference>
<comment type="caution">
    <text evidence="2">The sequence shown here is derived from an EMBL/GenBank/DDBJ whole genome shotgun (WGS) entry which is preliminary data.</text>
</comment>
<dbReference type="PANTHER" id="PTHR46411">
    <property type="entry name" value="FAMILY ATPASE, PUTATIVE-RELATED"/>
    <property type="match status" value="1"/>
</dbReference>
<organism evidence="2 3">
    <name type="scientific">Steccherinum ochraceum</name>
    <dbReference type="NCBI Taxonomy" id="92696"/>
    <lineage>
        <taxon>Eukaryota</taxon>
        <taxon>Fungi</taxon>
        <taxon>Dikarya</taxon>
        <taxon>Basidiomycota</taxon>
        <taxon>Agaricomycotina</taxon>
        <taxon>Agaricomycetes</taxon>
        <taxon>Polyporales</taxon>
        <taxon>Steccherinaceae</taxon>
        <taxon>Steccherinum</taxon>
    </lineage>
</organism>
<dbReference type="InterPro" id="IPR003959">
    <property type="entry name" value="ATPase_AAA_core"/>
</dbReference>
<accession>A0A4R0RMM5</accession>
<dbReference type="AlphaFoldDB" id="A0A4R0RMM5"/>
<dbReference type="InterPro" id="IPR027417">
    <property type="entry name" value="P-loop_NTPase"/>
</dbReference>
<sequence length="751" mass="82932">MDPYAASISLLSGRGPMFSGDMSPPLSNAGPIMAMPAPAGEYVEYDHTASHGMEPEEDLAKGDPGSVLEVKHVDEIYDLFTGQWTIKPTPAEAVAQPTKEKGKYDAYIFTVIRRFNPSNMGPDRKATSYTMTKVLEIHSEALREVGKEVIGNVQGISWTAKPLRVNPQILLGWLPELRDHSEAIEAKLEGLPDDAPERTTMAHLHYLLSYLTATYSDTLSTLSSLLSHGEIIFDLLWALFVPSKTILYIHCPATNEPRAVRLIHAEKCQKHDSGPGAVSAAYDPSGLTISGVDGNEYSKLLWRLVVEYVEVDIGTRKEPVSGGSVGFGYAGLGTVLDIPGFVGAMKISELGVFPIQYYAGPGGPEGLRTRLITRGKKWVEMAGGAHHLAYSGIAYQHRKNPPGYVKCNVNSRVMIDRKTFAETVPNYDKFPIVHKSLSGIEIDRHALRTSTTTPKVEPEAVTELTEDELMLTTPILYGFSLSDKLWLEFVVDFVEPFEWNNEAYANLVIPPEQKTILTTLVEAHNSGPAAKFDDFVEGKGLGLVINLFGNPGTGKSLTAEAMSEYLRKPLYVVGAGDLGTSAERVDSSLSTILKISATWSAVVLIDEADVFLEERSLLHLERNAMVAVFLRHLEYFRGILFLTTNRVRVFDEAFQSRIHVSLRYHDLSPDARRKIWVAFLKKIHGDIPNGGLTHDDLRDLGEKKINGRQIKNVVRTAGALASGTHEKLGFKHLVRVLDMMDQFDASHGMYQ</sequence>